<gene>
    <name evidence="5" type="ORF">RCC_03226</name>
</gene>
<keyword evidence="5" id="KW-0687">Ribonucleoprotein</keyword>
<dbReference type="PANTHER" id="PTHR31601">
    <property type="entry name" value="28S RIBOSOMAL PROTEIN S36, MITOCHONDRIAL"/>
    <property type="match status" value="1"/>
</dbReference>
<evidence type="ECO:0000313" key="6">
    <source>
        <dbReference type="Proteomes" id="UP000225277"/>
    </source>
</evidence>
<comment type="subcellular location">
    <subcellularLocation>
        <location evidence="1">Mitochondrion</location>
    </subcellularLocation>
</comment>
<dbReference type="PANTHER" id="PTHR31601:SF2">
    <property type="entry name" value="ALPHA-KETOGLUTARATE DEHYDROGENASE COMPONENT 4"/>
    <property type="match status" value="1"/>
</dbReference>
<dbReference type="GO" id="GO:0006103">
    <property type="term" value="P:2-oxoglutarate metabolic process"/>
    <property type="evidence" value="ECO:0007669"/>
    <property type="project" value="InterPro"/>
</dbReference>
<dbReference type="InterPro" id="IPR020373">
    <property type="entry name" value="Kgd4/YMR-31"/>
</dbReference>
<accession>A0A2D3UNA0</accession>
<dbReference type="GO" id="GO:0005739">
    <property type="term" value="C:mitochondrion"/>
    <property type="evidence" value="ECO:0007669"/>
    <property type="project" value="UniProtKB-SubCell"/>
</dbReference>
<dbReference type="GO" id="GO:0005840">
    <property type="term" value="C:ribosome"/>
    <property type="evidence" value="ECO:0007669"/>
    <property type="project" value="UniProtKB-KW"/>
</dbReference>
<dbReference type="GO" id="GO:0004591">
    <property type="term" value="F:oxoglutarate dehydrogenase (succinyl-transferring) activity"/>
    <property type="evidence" value="ECO:0007669"/>
    <property type="project" value="TreeGrafter"/>
</dbReference>
<dbReference type="STRING" id="112498.A0A2D3UNA0"/>
<evidence type="ECO:0000256" key="4">
    <source>
        <dbReference type="SAM" id="MobiDB-lite"/>
    </source>
</evidence>
<evidence type="ECO:0000256" key="2">
    <source>
        <dbReference type="ARBA" id="ARBA00023128"/>
    </source>
</evidence>
<dbReference type="EMBL" id="FJUY01000004">
    <property type="protein sequence ID" value="CZT17392.1"/>
    <property type="molecule type" value="Genomic_DNA"/>
</dbReference>
<evidence type="ECO:0000256" key="3">
    <source>
        <dbReference type="ARBA" id="ARBA00043970"/>
    </source>
</evidence>
<feature type="compositionally biased region" description="Basic and acidic residues" evidence="4">
    <location>
        <begin position="97"/>
        <end position="108"/>
    </location>
</feature>
<evidence type="ECO:0000313" key="5">
    <source>
        <dbReference type="EMBL" id="CZT17392.1"/>
    </source>
</evidence>
<protein>
    <submittedName>
        <fullName evidence="5">Related to mitochondrial ribosomal protein</fullName>
    </submittedName>
</protein>
<keyword evidence="5" id="KW-0689">Ribosomal protein</keyword>
<dbReference type="Pfam" id="PF10937">
    <property type="entry name" value="Kgd4-YMR31"/>
    <property type="match status" value="1"/>
</dbReference>
<dbReference type="AlphaFoldDB" id="A0A2D3UNA0"/>
<feature type="compositionally biased region" description="Low complexity" evidence="4">
    <location>
        <begin position="62"/>
        <end position="79"/>
    </location>
</feature>
<dbReference type="OrthoDB" id="2116030at2759"/>
<comment type="similarity">
    <text evidence="3">Belongs to the alpha-ketoglutarate dehydrogenase component 4 family.</text>
</comment>
<feature type="compositionally biased region" description="Basic and acidic residues" evidence="4">
    <location>
        <begin position="25"/>
        <end position="34"/>
    </location>
</feature>
<keyword evidence="2" id="KW-0496">Mitochondrion</keyword>
<organism evidence="5 6">
    <name type="scientific">Ramularia collo-cygni</name>
    <dbReference type="NCBI Taxonomy" id="112498"/>
    <lineage>
        <taxon>Eukaryota</taxon>
        <taxon>Fungi</taxon>
        <taxon>Dikarya</taxon>
        <taxon>Ascomycota</taxon>
        <taxon>Pezizomycotina</taxon>
        <taxon>Dothideomycetes</taxon>
        <taxon>Dothideomycetidae</taxon>
        <taxon>Mycosphaerellales</taxon>
        <taxon>Mycosphaerellaceae</taxon>
        <taxon>Ramularia</taxon>
    </lineage>
</organism>
<proteinExistence type="inferred from homology"/>
<reference evidence="5 6" key="1">
    <citation type="submission" date="2016-03" db="EMBL/GenBank/DDBJ databases">
        <authorList>
            <person name="Ploux O."/>
        </authorList>
    </citation>
    <scope>NUCLEOTIDE SEQUENCE [LARGE SCALE GENOMIC DNA]</scope>
    <source>
        <strain evidence="5 6">URUG2</strain>
    </source>
</reference>
<feature type="region of interest" description="Disordered" evidence="4">
    <location>
        <begin position="1"/>
        <end position="108"/>
    </location>
</feature>
<dbReference type="Proteomes" id="UP000225277">
    <property type="component" value="Unassembled WGS sequence"/>
</dbReference>
<name>A0A2D3UNA0_9PEZI</name>
<keyword evidence="6" id="KW-1185">Reference proteome</keyword>
<dbReference type="RefSeq" id="XP_023624285.1">
    <property type="nucleotide sequence ID" value="XM_023768517.1"/>
</dbReference>
<sequence>MQATRRLLHRQPMIRFLGKRSTPQKIDHAPKVHPESPSSALPESFASYREQATQHGPLKGTQRQSSSSAPQQVSSVQQPYGAIGGRSARELGPIKPGKGEFSDRSELPKRFQRTPWSLAEIEAIESGGASMFA</sequence>
<evidence type="ECO:0000256" key="1">
    <source>
        <dbReference type="ARBA" id="ARBA00004173"/>
    </source>
</evidence>
<dbReference type="GeneID" id="35598433"/>